<keyword evidence="1" id="KW-0808">Transferase</keyword>
<name>A0ABR4JF15_9EURO</name>
<dbReference type="EMBL" id="JBFXLU010000143">
    <property type="protein sequence ID" value="KAL2838636.1"/>
    <property type="molecule type" value="Genomic_DNA"/>
</dbReference>
<keyword evidence="2" id="KW-1185">Reference proteome</keyword>
<protein>
    <submittedName>
        <fullName evidence="1">Kinase-related protein</fullName>
    </submittedName>
</protein>
<dbReference type="Proteomes" id="UP001610446">
    <property type="component" value="Unassembled WGS sequence"/>
</dbReference>
<dbReference type="SUPFAM" id="SSF52540">
    <property type="entry name" value="P-loop containing nucleoside triphosphate hydrolases"/>
    <property type="match status" value="1"/>
</dbReference>
<reference evidence="1 2" key="1">
    <citation type="submission" date="2024-07" db="EMBL/GenBank/DDBJ databases">
        <title>Section-level genome sequencing and comparative genomics of Aspergillus sections Usti and Cavernicolus.</title>
        <authorList>
            <consortium name="Lawrence Berkeley National Laboratory"/>
            <person name="Nybo J.L."/>
            <person name="Vesth T.C."/>
            <person name="Theobald S."/>
            <person name="Frisvad J.C."/>
            <person name="Larsen T.O."/>
            <person name="Kjaerboelling I."/>
            <person name="Rothschild-Mancinelli K."/>
            <person name="Lyhne E.K."/>
            <person name="Kogle M.E."/>
            <person name="Barry K."/>
            <person name="Clum A."/>
            <person name="Na H."/>
            <person name="Ledsgaard L."/>
            <person name="Lin J."/>
            <person name="Lipzen A."/>
            <person name="Kuo A."/>
            <person name="Riley R."/>
            <person name="Mondo S."/>
            <person name="Labutti K."/>
            <person name="Haridas S."/>
            <person name="Pangalinan J."/>
            <person name="Salamov A.A."/>
            <person name="Simmons B.A."/>
            <person name="Magnuson J.K."/>
            <person name="Chen J."/>
            <person name="Drula E."/>
            <person name="Henrissat B."/>
            <person name="Wiebenga A."/>
            <person name="Lubbers R.J."/>
            <person name="Gomes A.C."/>
            <person name="Makela M.R."/>
            <person name="Stajich J."/>
            <person name="Grigoriev I.V."/>
            <person name="Mortensen U.H."/>
            <person name="De Vries R.P."/>
            <person name="Baker S.E."/>
            <person name="Andersen M.R."/>
        </authorList>
    </citation>
    <scope>NUCLEOTIDE SEQUENCE [LARGE SCALE GENOMIC DNA]</scope>
    <source>
        <strain evidence="1 2">CBS 123904</strain>
    </source>
</reference>
<dbReference type="Gene3D" id="3.40.50.300">
    <property type="entry name" value="P-loop containing nucleotide triphosphate hydrolases"/>
    <property type="match status" value="2"/>
</dbReference>
<sequence length="227" mass="23941">MGQFGELPVDRLASKVHLNSGDASKRIIIGIAGVPGSGKSTLGAAVTARINALLPQSDPSRAPIAVGLSMDGYHFSRAHLASMADPATAIHRRGAAFTFDAEGFHALVGALALPIDAGQTIFAPSFDHATKDPVAGAIAITPDSRIVLLEGNYVALGRAPWKEAAQLMTELWYIDVPAAVAHQRLAKRHLASGIVADEKEAWERATGTDELNAQDIRANLLPTSERL</sequence>
<gene>
    <name evidence="1" type="ORF">BJY01DRAFT_33965</name>
</gene>
<dbReference type="GO" id="GO:0016301">
    <property type="term" value="F:kinase activity"/>
    <property type="evidence" value="ECO:0007669"/>
    <property type="project" value="UniProtKB-KW"/>
</dbReference>
<comment type="caution">
    <text evidence="1">The sequence shown here is derived from an EMBL/GenBank/DDBJ whole genome shotgun (WGS) entry which is preliminary data.</text>
</comment>
<organism evidence="1 2">
    <name type="scientific">Aspergillus pseudoustus</name>
    <dbReference type="NCBI Taxonomy" id="1810923"/>
    <lineage>
        <taxon>Eukaryota</taxon>
        <taxon>Fungi</taxon>
        <taxon>Dikarya</taxon>
        <taxon>Ascomycota</taxon>
        <taxon>Pezizomycotina</taxon>
        <taxon>Eurotiomycetes</taxon>
        <taxon>Eurotiomycetidae</taxon>
        <taxon>Eurotiales</taxon>
        <taxon>Aspergillaceae</taxon>
        <taxon>Aspergillus</taxon>
        <taxon>Aspergillus subgen. Nidulantes</taxon>
    </lineage>
</organism>
<keyword evidence="1" id="KW-0418">Kinase</keyword>
<dbReference type="InterPro" id="IPR027417">
    <property type="entry name" value="P-loop_NTPase"/>
</dbReference>
<accession>A0ABR4JF15</accession>
<dbReference type="PANTHER" id="PTHR10285">
    <property type="entry name" value="URIDINE KINASE"/>
    <property type="match status" value="1"/>
</dbReference>
<proteinExistence type="predicted"/>
<evidence type="ECO:0000313" key="1">
    <source>
        <dbReference type="EMBL" id="KAL2838636.1"/>
    </source>
</evidence>
<evidence type="ECO:0000313" key="2">
    <source>
        <dbReference type="Proteomes" id="UP001610446"/>
    </source>
</evidence>